<proteinExistence type="predicted"/>
<organism evidence="1 2">
    <name type="scientific">Aequoribacter fuscus</name>
    <dbReference type="NCBI Taxonomy" id="2518989"/>
    <lineage>
        <taxon>Bacteria</taxon>
        <taxon>Pseudomonadati</taxon>
        <taxon>Pseudomonadota</taxon>
        <taxon>Gammaproteobacteria</taxon>
        <taxon>Cellvibrionales</taxon>
        <taxon>Halieaceae</taxon>
        <taxon>Aequoribacter</taxon>
    </lineage>
</organism>
<dbReference type="EMBL" id="AEIG01000020">
    <property type="protein sequence ID" value="EGG30228.1"/>
    <property type="molecule type" value="Genomic_DNA"/>
</dbReference>
<gene>
    <name evidence="1" type="ORF">IMCC3088_834</name>
</gene>
<evidence type="ECO:0000313" key="1">
    <source>
        <dbReference type="EMBL" id="EGG30228.1"/>
    </source>
</evidence>
<dbReference type="OrthoDB" id="1551090at2"/>
<protein>
    <submittedName>
        <fullName evidence="1">Uncharacterized protein</fullName>
    </submittedName>
</protein>
<accession>F3L0B8</accession>
<dbReference type="Proteomes" id="UP000005615">
    <property type="component" value="Unassembled WGS sequence"/>
</dbReference>
<sequence length="128" mass="14241">MQTNNRIAQLATWTGLWVISQAVAAFGPLFLWGEQSIFTVIAIIATLLFGLGMIRANIKHLRSLDELQQKIHLEAMGLTLGLVLVFGLSYSLLDTTNLIPFDAEISVVVVFMGLTYLAAIMVNNWRYL</sequence>
<comment type="caution">
    <text evidence="1">The sequence shown here is derived from an EMBL/GenBank/DDBJ whole genome shotgun (WGS) entry which is preliminary data.</text>
</comment>
<keyword evidence="2" id="KW-1185">Reference proteome</keyword>
<dbReference type="RefSeq" id="WP_009575131.1">
    <property type="nucleotide sequence ID" value="NZ_AEIG01000020.1"/>
</dbReference>
<evidence type="ECO:0000313" key="2">
    <source>
        <dbReference type="Proteomes" id="UP000005615"/>
    </source>
</evidence>
<dbReference type="AlphaFoldDB" id="F3L0B8"/>
<reference evidence="1 2" key="1">
    <citation type="journal article" date="2011" name="J. Bacteriol.">
        <title>Genome sequence of strain IMCC3088, a proteorhodopsin-containing marine bacterium belonging to the OM60/NOR5 clade.</title>
        <authorList>
            <person name="Jang Y."/>
            <person name="Oh H.M."/>
            <person name="Kang I."/>
            <person name="Lee K."/>
            <person name="Yang S.J."/>
            <person name="Cho J.C."/>
        </authorList>
    </citation>
    <scope>NUCLEOTIDE SEQUENCE [LARGE SCALE GENOMIC DNA]</scope>
    <source>
        <strain evidence="1 2">IMCC3088</strain>
    </source>
</reference>
<name>F3L0B8_9GAMM</name>
<dbReference type="STRING" id="2518989.IMCC3088_834"/>
<dbReference type="eggNOG" id="ENOG5032RR8">
    <property type="taxonomic scope" value="Bacteria"/>
</dbReference>